<protein>
    <recommendedName>
        <fullName evidence="2">GEVED domain-containing protein</fullName>
    </recommendedName>
</protein>
<feature type="domain" description="GEVED" evidence="2">
    <location>
        <begin position="108"/>
        <end position="192"/>
    </location>
</feature>
<evidence type="ECO:0000313" key="4">
    <source>
        <dbReference type="Proteomes" id="UP000177324"/>
    </source>
</evidence>
<sequence length="343" mass="37573">MSPKLVVVVVSLVVLGLVGYSIKTNLPVDEVVGDSFDFGDAPDGQEVWVRKTDEVWLGDSVTVEKAAKLVDADEADDGVKLDTNACKESTAYFLVRLKNPGPASGTVYLNLYADWNKDGQWSGSDECGAEWAVQNLSIDPGKQTEEIAVYTASFTAGKNTEEIWYRGAVTVGQQMNESATGEFAGGEIEDYSSAEIQKEYWLYCDPYPLVLNHGDEKTVTIKADPFSEKIKSVALSTLVKPDNDIRKITQNGNSFTYKSKKVDGPKRDEPDGIAYTAEFTDGEGWWSWCPVTVRHDELPIKTPIPTKRGIPVPTQAPQVETESGGQTETKTETHPIQEGVTGF</sequence>
<gene>
    <name evidence="3" type="ORF">A2784_00375</name>
</gene>
<accession>A0A1G1VUI0</accession>
<reference evidence="3 4" key="1">
    <citation type="journal article" date="2016" name="Nat. Commun.">
        <title>Thousands of microbial genomes shed light on interconnected biogeochemical processes in an aquifer system.</title>
        <authorList>
            <person name="Anantharaman K."/>
            <person name="Brown C.T."/>
            <person name="Hug L.A."/>
            <person name="Sharon I."/>
            <person name="Castelle C.J."/>
            <person name="Probst A.J."/>
            <person name="Thomas B.C."/>
            <person name="Singh A."/>
            <person name="Wilkins M.J."/>
            <person name="Karaoz U."/>
            <person name="Brodie E.L."/>
            <person name="Williams K.H."/>
            <person name="Hubbard S.S."/>
            <person name="Banfield J.F."/>
        </authorList>
    </citation>
    <scope>NUCLEOTIDE SEQUENCE [LARGE SCALE GENOMIC DNA]</scope>
</reference>
<comment type="caution">
    <text evidence="3">The sequence shown here is derived from an EMBL/GenBank/DDBJ whole genome shotgun (WGS) entry which is preliminary data.</text>
</comment>
<name>A0A1G1VUI0_9BACT</name>
<dbReference type="AlphaFoldDB" id="A0A1G1VUI0"/>
<dbReference type="EMBL" id="MHCH01000005">
    <property type="protein sequence ID" value="OGY19020.1"/>
    <property type="molecule type" value="Genomic_DNA"/>
</dbReference>
<evidence type="ECO:0000259" key="2">
    <source>
        <dbReference type="Pfam" id="PF20009"/>
    </source>
</evidence>
<evidence type="ECO:0000313" key="3">
    <source>
        <dbReference type="EMBL" id="OGY19020.1"/>
    </source>
</evidence>
<dbReference type="Proteomes" id="UP000177324">
    <property type="component" value="Unassembled WGS sequence"/>
</dbReference>
<dbReference type="InterPro" id="IPR045474">
    <property type="entry name" value="GEVED"/>
</dbReference>
<dbReference type="STRING" id="1797589.A2784_00375"/>
<proteinExistence type="predicted"/>
<feature type="region of interest" description="Disordered" evidence="1">
    <location>
        <begin position="302"/>
        <end position="343"/>
    </location>
</feature>
<organism evidence="3 4">
    <name type="scientific">Candidatus Chisholmbacteria bacterium RIFCSPHIGHO2_01_FULL_48_12</name>
    <dbReference type="NCBI Taxonomy" id="1797589"/>
    <lineage>
        <taxon>Bacteria</taxon>
        <taxon>Candidatus Chisholmiibacteriota</taxon>
    </lineage>
</organism>
<dbReference type="Pfam" id="PF20009">
    <property type="entry name" value="GEVED"/>
    <property type="match status" value="1"/>
</dbReference>
<evidence type="ECO:0000256" key="1">
    <source>
        <dbReference type="SAM" id="MobiDB-lite"/>
    </source>
</evidence>
<feature type="compositionally biased region" description="Polar residues" evidence="1">
    <location>
        <begin position="315"/>
        <end position="328"/>
    </location>
</feature>